<dbReference type="EMBL" id="VCEB01000005">
    <property type="protein sequence ID" value="KAB0376989.1"/>
    <property type="molecule type" value="Genomic_DNA"/>
</dbReference>
<comment type="subcellular location">
    <subcellularLocation>
        <location evidence="1">Cytoplasm</location>
    </subcellularLocation>
</comment>
<dbReference type="AlphaFoldDB" id="A0A5N3XSZ9"/>
<keyword evidence="8" id="KW-1185">Reference proteome</keyword>
<gene>
    <name evidence="7" type="ORF">FD755_011433</name>
</gene>
<evidence type="ECO:0000256" key="6">
    <source>
        <dbReference type="SAM" id="MobiDB-lite"/>
    </source>
</evidence>
<dbReference type="InterPro" id="IPR007523">
    <property type="entry name" value="NDUFAF3/AAMDC"/>
</dbReference>
<comment type="similarity">
    <text evidence="4">Belongs to the AAMDC family.</text>
</comment>
<protein>
    <recommendedName>
        <fullName evidence="5">Mth938 domain-containing protein</fullName>
    </recommendedName>
</protein>
<organism evidence="7 8">
    <name type="scientific">Muntiacus reevesi</name>
    <name type="common">Reeves' muntjac</name>
    <name type="synonym">Cervus reevesi</name>
    <dbReference type="NCBI Taxonomy" id="9886"/>
    <lineage>
        <taxon>Eukaryota</taxon>
        <taxon>Metazoa</taxon>
        <taxon>Chordata</taxon>
        <taxon>Craniata</taxon>
        <taxon>Vertebrata</taxon>
        <taxon>Euteleostomi</taxon>
        <taxon>Mammalia</taxon>
        <taxon>Eutheria</taxon>
        <taxon>Laurasiatheria</taxon>
        <taxon>Artiodactyla</taxon>
        <taxon>Ruminantia</taxon>
        <taxon>Pecora</taxon>
        <taxon>Cervidae</taxon>
        <taxon>Muntiacinae</taxon>
        <taxon>Muntiacus</taxon>
    </lineage>
</organism>
<evidence type="ECO:0000313" key="7">
    <source>
        <dbReference type="EMBL" id="KAB0376989.1"/>
    </source>
</evidence>
<evidence type="ECO:0000256" key="5">
    <source>
        <dbReference type="ARBA" id="ARBA00074293"/>
    </source>
</evidence>
<dbReference type="CDD" id="cd05126">
    <property type="entry name" value="Mth938"/>
    <property type="match status" value="1"/>
</dbReference>
<evidence type="ECO:0000256" key="1">
    <source>
        <dbReference type="ARBA" id="ARBA00004496"/>
    </source>
</evidence>
<feature type="region of interest" description="Disordered" evidence="6">
    <location>
        <begin position="67"/>
        <end position="105"/>
    </location>
</feature>
<sequence>MSSPEISSLSWGQMKVQGSTKIYKDCKVWPGGSRDWDWRETGTENLPANTGNMDLIPSWEDPTCLGATKPLATTPEPAHLRAHAPQQEKPPQSRLSTAHSPGVQPADVEEVVEKGVQILVIGRGMSEALKVPPSTVEYLKKKGIDVRVLQTEQAVKEYNALVTQGIRVGGVFHSTC</sequence>
<dbReference type="GO" id="GO:0045600">
    <property type="term" value="P:positive regulation of fat cell differentiation"/>
    <property type="evidence" value="ECO:0007669"/>
    <property type="project" value="TreeGrafter"/>
</dbReference>
<dbReference type="PANTHER" id="PTHR15811">
    <property type="entry name" value="MTH938 DOMAIN-CONTAINING PROTEIN"/>
    <property type="match status" value="1"/>
</dbReference>
<name>A0A5N3XSZ9_MUNRE</name>
<proteinExistence type="inferred from homology"/>
<dbReference type="GO" id="GO:0005737">
    <property type="term" value="C:cytoplasm"/>
    <property type="evidence" value="ECO:0007669"/>
    <property type="project" value="UniProtKB-SubCell"/>
</dbReference>
<comment type="caution">
    <text evidence="7">The sequence shown here is derived from an EMBL/GenBank/DDBJ whole genome shotgun (WGS) entry which is preliminary data.</text>
</comment>
<evidence type="ECO:0000313" key="8">
    <source>
        <dbReference type="Proteomes" id="UP000326062"/>
    </source>
</evidence>
<dbReference type="Gene3D" id="3.40.1230.10">
    <property type="entry name" value="MTH938-like"/>
    <property type="match status" value="2"/>
</dbReference>
<dbReference type="InterPro" id="IPR034096">
    <property type="entry name" value="AAMDC"/>
</dbReference>
<dbReference type="InterPro" id="IPR036748">
    <property type="entry name" value="MTH938-like_sf"/>
</dbReference>
<evidence type="ECO:0000256" key="4">
    <source>
        <dbReference type="ARBA" id="ARBA00061510"/>
    </source>
</evidence>
<evidence type="ECO:0000256" key="2">
    <source>
        <dbReference type="ARBA" id="ARBA00022490"/>
    </source>
</evidence>
<accession>A0A5N3XSZ9</accession>
<dbReference type="Proteomes" id="UP000326062">
    <property type="component" value="Chromosome 5"/>
</dbReference>
<feature type="compositionally biased region" description="Polar residues" evidence="6">
    <location>
        <begin position="89"/>
        <end position="99"/>
    </location>
</feature>
<dbReference type="PANTHER" id="PTHR15811:SF5">
    <property type="entry name" value="MTH938 DOMAIN-CONTAINING PROTEIN"/>
    <property type="match status" value="1"/>
</dbReference>
<dbReference type="FunFam" id="3.40.1230.10:FF:000001">
    <property type="entry name" value="Adipogenesis-associated, Mth938 domain-containing"/>
    <property type="match status" value="1"/>
</dbReference>
<comment type="function">
    <text evidence="3">May play a role in preadipocyte differentiation and adipogenesis.</text>
</comment>
<dbReference type="Pfam" id="PF04430">
    <property type="entry name" value="DUF498"/>
    <property type="match status" value="1"/>
</dbReference>
<keyword evidence="2" id="KW-0963">Cytoplasm</keyword>
<reference evidence="7 8" key="1">
    <citation type="submission" date="2019-06" db="EMBL/GenBank/DDBJ databases">
        <title>Discovery of a novel chromosome fission-fusion reversal in muntjac.</title>
        <authorList>
            <person name="Mudd A.B."/>
            <person name="Bredeson J.V."/>
            <person name="Baum R."/>
            <person name="Hockemeyer D."/>
            <person name="Rokhsar D.S."/>
        </authorList>
    </citation>
    <scope>NUCLEOTIDE SEQUENCE [LARGE SCALE GENOMIC DNA]</scope>
    <source>
        <strain evidence="7">UCam_UCB_Mr</strain>
        <tissue evidence="7">Fibroblast cell line</tissue>
    </source>
</reference>
<dbReference type="SUPFAM" id="SSF64076">
    <property type="entry name" value="MTH938-like"/>
    <property type="match status" value="2"/>
</dbReference>
<evidence type="ECO:0000256" key="3">
    <source>
        <dbReference type="ARBA" id="ARBA00057418"/>
    </source>
</evidence>